<sequence length="447" mass="49985">MASSGARRVPSETILDKLAKRPVLLIFLTASLSFGLQCIPVSTITSSFDKSWRALRQASTYQFRLFSFRESLEQLVTPPLLLAFVCCGILFIVYTSQQDKGEPRPDDQSHSSIEPKRGLLVRTATLGQSIFAHWIPHASDDEHASRSIDAIGSFDHDTRKGPSPLIADYEQEDNDEVFRSQPQKSISASSEKRVVKRIAKEKQKPSAGAVGTKSKLSRPVTSTSLASGDRSIVDPKLSYFPRSFREDPTKLDKEELNGRFEAYLGNFRRQLQLQKQESLLAKQLDLELKAVKHDSKQNTEASPVAHSKSLDDRNMGTNAKAFLTRNATNDLTEDQVNERIDAFLANFDNGPRPQRQETASSQPSNRHLKSYSLGSSAEESVESVTNDTSAPDLSHTSSQLIRGDSLAIDNQKFESFLLKVRNDLKLQKQESNLRKQCLSLSFIQQHM</sequence>
<proteinExistence type="predicted"/>
<evidence type="ECO:0000313" key="2">
    <source>
        <dbReference type="Proteomes" id="UP001162992"/>
    </source>
</evidence>
<comment type="caution">
    <text evidence="1">The sequence shown here is derived from an EMBL/GenBank/DDBJ whole genome shotgun (WGS) entry which is preliminary data.</text>
</comment>
<reference evidence="2" key="1">
    <citation type="journal article" date="2024" name="Proc. Natl. Acad. Sci. U.S.A.">
        <title>Extraordinary preservation of gene collinearity over three hundred million years revealed in homosporous lycophytes.</title>
        <authorList>
            <person name="Li C."/>
            <person name="Wickell D."/>
            <person name="Kuo L.Y."/>
            <person name="Chen X."/>
            <person name="Nie B."/>
            <person name="Liao X."/>
            <person name="Peng D."/>
            <person name="Ji J."/>
            <person name="Jenkins J."/>
            <person name="Williams M."/>
            <person name="Shu S."/>
            <person name="Plott C."/>
            <person name="Barry K."/>
            <person name="Rajasekar S."/>
            <person name="Grimwood J."/>
            <person name="Han X."/>
            <person name="Sun S."/>
            <person name="Hou Z."/>
            <person name="He W."/>
            <person name="Dai G."/>
            <person name="Sun C."/>
            <person name="Schmutz J."/>
            <person name="Leebens-Mack J.H."/>
            <person name="Li F.W."/>
            <person name="Wang L."/>
        </authorList>
    </citation>
    <scope>NUCLEOTIDE SEQUENCE [LARGE SCALE GENOMIC DNA]</scope>
    <source>
        <strain evidence="2">cv. PW_Plant_1</strain>
    </source>
</reference>
<gene>
    <name evidence="1" type="ORF">O6H91_19G043800</name>
</gene>
<organism evidence="1 2">
    <name type="scientific">Diphasiastrum complanatum</name>
    <name type="common">Issler's clubmoss</name>
    <name type="synonym">Lycopodium complanatum</name>
    <dbReference type="NCBI Taxonomy" id="34168"/>
    <lineage>
        <taxon>Eukaryota</taxon>
        <taxon>Viridiplantae</taxon>
        <taxon>Streptophyta</taxon>
        <taxon>Embryophyta</taxon>
        <taxon>Tracheophyta</taxon>
        <taxon>Lycopodiopsida</taxon>
        <taxon>Lycopodiales</taxon>
        <taxon>Lycopodiaceae</taxon>
        <taxon>Lycopodioideae</taxon>
        <taxon>Diphasiastrum</taxon>
    </lineage>
</organism>
<dbReference type="EMBL" id="CM055110">
    <property type="protein sequence ID" value="KAJ7521249.1"/>
    <property type="molecule type" value="Genomic_DNA"/>
</dbReference>
<protein>
    <submittedName>
        <fullName evidence="1">Uncharacterized protein</fullName>
    </submittedName>
</protein>
<keyword evidence="2" id="KW-1185">Reference proteome</keyword>
<evidence type="ECO:0000313" key="1">
    <source>
        <dbReference type="EMBL" id="KAJ7521249.1"/>
    </source>
</evidence>
<accession>A0ACC2AUV9</accession>
<name>A0ACC2AUV9_DIPCM</name>
<dbReference type="Proteomes" id="UP001162992">
    <property type="component" value="Chromosome 19"/>
</dbReference>